<name>A0A8S5LAR6_9CAUD</name>
<organism evidence="2">
    <name type="scientific">Podoviridae sp. ctBev14</name>
    <dbReference type="NCBI Taxonomy" id="2823556"/>
    <lineage>
        <taxon>Viruses</taxon>
        <taxon>Duplodnaviria</taxon>
        <taxon>Heunggongvirae</taxon>
        <taxon>Uroviricota</taxon>
        <taxon>Caudoviricetes</taxon>
    </lineage>
</organism>
<keyword evidence="1" id="KW-0472">Membrane</keyword>
<keyword evidence="1" id="KW-1133">Transmembrane helix</keyword>
<evidence type="ECO:0000256" key="1">
    <source>
        <dbReference type="SAM" id="Phobius"/>
    </source>
</evidence>
<proteinExistence type="predicted"/>
<reference evidence="2" key="1">
    <citation type="journal article" date="2021" name="Proc. Natl. Acad. Sci. U.S.A.">
        <title>A Catalog of Tens of Thousands of Viruses from Human Metagenomes Reveals Hidden Associations with Chronic Diseases.</title>
        <authorList>
            <person name="Tisza M.J."/>
            <person name="Buck C.B."/>
        </authorList>
    </citation>
    <scope>NUCLEOTIDE SEQUENCE</scope>
    <source>
        <strain evidence="2">CtBev14</strain>
    </source>
</reference>
<evidence type="ECO:0000313" key="2">
    <source>
        <dbReference type="EMBL" id="DAD67050.1"/>
    </source>
</evidence>
<sequence length="63" mass="7471">MFYNAHVERQNVSFHNEKLTKVKLLLKVQLLVWLKLALFIVDTGYYPLDSNKQMPAHRIQCLL</sequence>
<accession>A0A8S5LAR6</accession>
<feature type="transmembrane region" description="Helical" evidence="1">
    <location>
        <begin position="30"/>
        <end position="48"/>
    </location>
</feature>
<dbReference type="EMBL" id="BK014667">
    <property type="protein sequence ID" value="DAD67050.1"/>
    <property type="molecule type" value="Genomic_DNA"/>
</dbReference>
<protein>
    <submittedName>
        <fullName evidence="2">Uncharacterized protein</fullName>
    </submittedName>
</protein>
<keyword evidence="1" id="KW-0812">Transmembrane</keyword>